<proteinExistence type="predicted"/>
<dbReference type="Proteomes" id="UP001500124">
    <property type="component" value="Unassembled WGS sequence"/>
</dbReference>
<keyword evidence="3" id="KW-1185">Reference proteome</keyword>
<protein>
    <submittedName>
        <fullName evidence="2">Uncharacterized protein</fullName>
    </submittedName>
</protein>
<organism evidence="2 3">
    <name type="scientific">Streptomyces similanensis</name>
    <dbReference type="NCBI Taxonomy" id="1274988"/>
    <lineage>
        <taxon>Bacteria</taxon>
        <taxon>Bacillati</taxon>
        <taxon>Actinomycetota</taxon>
        <taxon>Actinomycetes</taxon>
        <taxon>Kitasatosporales</taxon>
        <taxon>Streptomycetaceae</taxon>
        <taxon>Streptomyces</taxon>
    </lineage>
</organism>
<feature type="region of interest" description="Disordered" evidence="1">
    <location>
        <begin position="65"/>
        <end position="84"/>
    </location>
</feature>
<evidence type="ECO:0000313" key="2">
    <source>
        <dbReference type="EMBL" id="GAA5043727.1"/>
    </source>
</evidence>
<name>A0ABP9JV53_9ACTN</name>
<evidence type="ECO:0000256" key="1">
    <source>
        <dbReference type="SAM" id="MobiDB-lite"/>
    </source>
</evidence>
<reference evidence="3" key="1">
    <citation type="journal article" date="2019" name="Int. J. Syst. Evol. Microbiol.">
        <title>The Global Catalogue of Microorganisms (GCM) 10K type strain sequencing project: providing services to taxonomists for standard genome sequencing and annotation.</title>
        <authorList>
            <consortium name="The Broad Institute Genomics Platform"/>
            <consortium name="The Broad Institute Genome Sequencing Center for Infectious Disease"/>
            <person name="Wu L."/>
            <person name="Ma J."/>
        </authorList>
    </citation>
    <scope>NUCLEOTIDE SEQUENCE [LARGE SCALE GENOMIC DNA]</scope>
    <source>
        <strain evidence="3">JCM 18410</strain>
    </source>
</reference>
<comment type="caution">
    <text evidence="2">The sequence shown here is derived from an EMBL/GenBank/DDBJ whole genome shotgun (WGS) entry which is preliminary data.</text>
</comment>
<dbReference type="EMBL" id="BAABKC010000007">
    <property type="protein sequence ID" value="GAA5043727.1"/>
    <property type="molecule type" value="Genomic_DNA"/>
</dbReference>
<evidence type="ECO:0000313" key="3">
    <source>
        <dbReference type="Proteomes" id="UP001500124"/>
    </source>
</evidence>
<accession>A0ABP9JV53</accession>
<gene>
    <name evidence="2" type="ORF">GCM10023336_05590</name>
</gene>
<sequence>MHEQDQRAGALLDQVQAPGRGLDGTVAELGSRLGLHGLLLGSRRTRLPVDHAPRRPPDAISLASLANSQVEGSGAALSASKKER</sequence>